<evidence type="ECO:0000313" key="2">
    <source>
        <dbReference type="Proteomes" id="UP000752012"/>
    </source>
</evidence>
<protein>
    <submittedName>
        <fullName evidence="1">Uncharacterized protein</fullName>
    </submittedName>
</protein>
<dbReference type="Proteomes" id="UP000752012">
    <property type="component" value="Unassembled WGS sequence"/>
</dbReference>
<evidence type="ECO:0000313" key="1">
    <source>
        <dbReference type="EMBL" id="NJP39267.1"/>
    </source>
</evidence>
<dbReference type="AlphaFoldDB" id="A0A969PRW5"/>
<comment type="caution">
    <text evidence="1">The sequence shown here is derived from an EMBL/GenBank/DDBJ whole genome shotgun (WGS) entry which is preliminary data.</text>
</comment>
<gene>
    <name evidence="1" type="ORF">HCN83_16980</name>
</gene>
<sequence>MAYTIHELGNVPRFEDWLFYTAAQEWQQRGREGPVSKTADQYIRQKEILKINPFPPEKEVVNRDTVPPSIKHVHRHTEIENLYRWGFDGAKTGNHRLLFVIHENQDVLLLHYFNKTYNGAIRRPDIIPAEQCYTDYSRRKKKGDNGNE</sequence>
<dbReference type="EMBL" id="JAATHJ010000044">
    <property type="protein sequence ID" value="NJP39267.1"/>
    <property type="molecule type" value="Genomic_DNA"/>
</dbReference>
<accession>A0A969PRW5</accession>
<name>A0A969PRW5_9BACI</name>
<organism evidence="1 2">
    <name type="scientific">Alkalicoccus luteus</name>
    <dbReference type="NCBI Taxonomy" id="1237094"/>
    <lineage>
        <taxon>Bacteria</taxon>
        <taxon>Bacillati</taxon>
        <taxon>Bacillota</taxon>
        <taxon>Bacilli</taxon>
        <taxon>Bacillales</taxon>
        <taxon>Bacillaceae</taxon>
        <taxon>Alkalicoccus</taxon>
    </lineage>
</organism>
<reference evidence="1 2" key="1">
    <citation type="submission" date="2020-03" db="EMBL/GenBank/DDBJ databases">
        <title>Assessment of the enzymatic potential of alkaline-tolerant lipase obtained from Bacillus luteus H11 (technogenic soil) for the bioremediation of saline soils contaminated with petroleum substances.</title>
        <authorList>
            <person name="Kalwasinska A."/>
        </authorList>
    </citation>
    <scope>NUCLEOTIDE SEQUENCE [LARGE SCALE GENOMIC DNA]</scope>
    <source>
        <strain evidence="1 2">H11</strain>
    </source>
</reference>
<dbReference type="RefSeq" id="WP_168009529.1">
    <property type="nucleotide sequence ID" value="NZ_JAATHJ010000044.1"/>
</dbReference>
<keyword evidence="2" id="KW-1185">Reference proteome</keyword>
<proteinExistence type="predicted"/>